<sequence>MEIGKGEEKVIADISGAGSITHIWCTVNSPSNEPFILRKLLIQMYWDNEEEASVHVPLGDFFGMGHGISKDFWSLPLVMAPDNGRGFNCFFSMPFSEGATIKIINEGSEPVNLYFYIDYEEYNEINPELGRFHAQWRREAATESWGADLPLKAPLGDTTEGQKKLFKELWKKPNLTGEGNYIILEARGTGHYVGCNLNIDCFSQEKNNWYGEGDDMIFIDGEKFPSIHGTGTEDYFNTAFCPKDEFSTPYFGISLNSGDRENPWRGKNSMYRFHIEDPIHFQESIKVTIEHGHANKLQNDYSSTAYWYQAEPHQRFPKMLPVEKRLPRQYKKRTLLEEI</sequence>
<dbReference type="Proteomes" id="UP001172721">
    <property type="component" value="Unassembled WGS sequence"/>
</dbReference>
<dbReference type="EMBL" id="JAUHTR010000022">
    <property type="protein sequence ID" value="MDN4527405.1"/>
    <property type="molecule type" value="Genomic_DNA"/>
</dbReference>
<name>A0ABT8I3X7_9BACL</name>
<organism evidence="1 2">
    <name type="scientific">Fictibacillus fluitans</name>
    <dbReference type="NCBI Taxonomy" id="3058422"/>
    <lineage>
        <taxon>Bacteria</taxon>
        <taxon>Bacillati</taxon>
        <taxon>Bacillota</taxon>
        <taxon>Bacilli</taxon>
        <taxon>Bacillales</taxon>
        <taxon>Fictibacillaceae</taxon>
        <taxon>Fictibacillus</taxon>
    </lineage>
</organism>
<evidence type="ECO:0000313" key="1">
    <source>
        <dbReference type="EMBL" id="MDN4527405.1"/>
    </source>
</evidence>
<dbReference type="InterPro" id="IPR021345">
    <property type="entry name" value="DUF2961"/>
</dbReference>
<keyword evidence="2" id="KW-1185">Reference proteome</keyword>
<reference evidence="1" key="1">
    <citation type="submission" date="2023-07" db="EMBL/GenBank/DDBJ databases">
        <title>Fictibacillus sp. isolated from freshwater pond.</title>
        <authorList>
            <person name="Kirdat K."/>
            <person name="Bhat A."/>
            <person name="Mourya A."/>
            <person name="Yadav A."/>
        </authorList>
    </citation>
    <scope>NUCLEOTIDE SEQUENCE</scope>
    <source>
        <strain evidence="1">NE201</strain>
    </source>
</reference>
<evidence type="ECO:0000313" key="2">
    <source>
        <dbReference type="Proteomes" id="UP001172721"/>
    </source>
</evidence>
<dbReference type="Gene3D" id="2.60.120.1390">
    <property type="match status" value="1"/>
</dbReference>
<protein>
    <submittedName>
        <fullName evidence="1">DUF2961 domain-containing protein</fullName>
    </submittedName>
</protein>
<dbReference type="Pfam" id="PF11175">
    <property type="entry name" value="DUF2961"/>
    <property type="match status" value="1"/>
</dbReference>
<gene>
    <name evidence="1" type="ORF">QYB97_23280</name>
</gene>
<accession>A0ABT8I3X7</accession>
<comment type="caution">
    <text evidence="1">The sequence shown here is derived from an EMBL/GenBank/DDBJ whole genome shotgun (WGS) entry which is preliminary data.</text>
</comment>
<proteinExistence type="predicted"/>
<dbReference type="RefSeq" id="WP_301168395.1">
    <property type="nucleotide sequence ID" value="NZ_JAUHTR010000022.1"/>
</dbReference>